<proteinExistence type="predicted"/>
<name>A0AAW1NRM4_9CHLO</name>
<accession>A0AAW1NRM4</accession>
<dbReference type="PANTHER" id="PTHR31834:SF1">
    <property type="entry name" value="INITIATION-SPECIFIC ALPHA-1,6-MANNOSYLTRANSFERASE"/>
    <property type="match status" value="1"/>
</dbReference>
<reference evidence="1 2" key="1">
    <citation type="journal article" date="2024" name="Nat. Commun.">
        <title>Phylogenomics reveals the evolutionary origins of lichenization in chlorophyte algae.</title>
        <authorList>
            <person name="Puginier C."/>
            <person name="Libourel C."/>
            <person name="Otte J."/>
            <person name="Skaloud P."/>
            <person name="Haon M."/>
            <person name="Grisel S."/>
            <person name="Petersen M."/>
            <person name="Berrin J.G."/>
            <person name="Delaux P.M."/>
            <person name="Dal Grande F."/>
            <person name="Keller J."/>
        </authorList>
    </citation>
    <scope>NUCLEOTIDE SEQUENCE [LARGE SCALE GENOMIC DNA]</scope>
    <source>
        <strain evidence="1 2">SAG 2036</strain>
    </source>
</reference>
<dbReference type="EMBL" id="JALJOQ010000137">
    <property type="protein sequence ID" value="KAK9794600.1"/>
    <property type="molecule type" value="Genomic_DNA"/>
</dbReference>
<sequence>MINSSRQTRYRAPVNRPVTAKLVFWVCQSSADLQAAARQNNVAHPLIPRIIHQTYRSEDVPAHLVPYMQTWADVNPGWEIRFYDDAACKQMIQREFPEYLGAYEALPTNVERADFFRYMVVLRYGGVHADIDTESIRPLDDLIEQNDTLLACWENEFATPQEAKKHMFVRQRQALQWAFAAAPGHPALRELRGDSASCDASACTAAGS</sequence>
<dbReference type="InterPro" id="IPR039367">
    <property type="entry name" value="Och1-like"/>
</dbReference>
<dbReference type="GO" id="GO:0006487">
    <property type="term" value="P:protein N-linked glycosylation"/>
    <property type="evidence" value="ECO:0007669"/>
    <property type="project" value="TreeGrafter"/>
</dbReference>
<protein>
    <submittedName>
        <fullName evidence="1">Uncharacterized protein</fullName>
    </submittedName>
</protein>
<dbReference type="AlphaFoldDB" id="A0AAW1NRM4"/>
<gene>
    <name evidence="1" type="ORF">WJX73_004377</name>
</gene>
<dbReference type="Pfam" id="PF04488">
    <property type="entry name" value="Gly_transf_sug"/>
    <property type="match status" value="1"/>
</dbReference>
<dbReference type="InterPro" id="IPR029044">
    <property type="entry name" value="Nucleotide-diphossugar_trans"/>
</dbReference>
<dbReference type="GO" id="GO:0000009">
    <property type="term" value="F:alpha-1,6-mannosyltransferase activity"/>
    <property type="evidence" value="ECO:0007669"/>
    <property type="project" value="InterPro"/>
</dbReference>
<dbReference type="Proteomes" id="UP001465755">
    <property type="component" value="Unassembled WGS sequence"/>
</dbReference>
<dbReference type="SUPFAM" id="SSF53448">
    <property type="entry name" value="Nucleotide-diphospho-sugar transferases"/>
    <property type="match status" value="1"/>
</dbReference>
<organism evidence="1 2">
    <name type="scientific">Symbiochloris irregularis</name>
    <dbReference type="NCBI Taxonomy" id="706552"/>
    <lineage>
        <taxon>Eukaryota</taxon>
        <taxon>Viridiplantae</taxon>
        <taxon>Chlorophyta</taxon>
        <taxon>core chlorophytes</taxon>
        <taxon>Trebouxiophyceae</taxon>
        <taxon>Trebouxiales</taxon>
        <taxon>Trebouxiaceae</taxon>
        <taxon>Symbiochloris</taxon>
    </lineage>
</organism>
<dbReference type="InterPro" id="IPR007577">
    <property type="entry name" value="GlycoTrfase_DXD_sugar-bd_CS"/>
</dbReference>
<dbReference type="Gene3D" id="3.90.550.20">
    <property type="match status" value="1"/>
</dbReference>
<comment type="caution">
    <text evidence="1">The sequence shown here is derived from an EMBL/GenBank/DDBJ whole genome shotgun (WGS) entry which is preliminary data.</text>
</comment>
<evidence type="ECO:0000313" key="1">
    <source>
        <dbReference type="EMBL" id="KAK9794600.1"/>
    </source>
</evidence>
<evidence type="ECO:0000313" key="2">
    <source>
        <dbReference type="Proteomes" id="UP001465755"/>
    </source>
</evidence>
<dbReference type="PANTHER" id="PTHR31834">
    <property type="entry name" value="INITIATION-SPECIFIC ALPHA-1,6-MANNOSYLTRANSFERASE"/>
    <property type="match status" value="1"/>
</dbReference>
<keyword evidence="2" id="KW-1185">Reference proteome</keyword>
<dbReference type="GO" id="GO:0000136">
    <property type="term" value="C:mannan polymerase complex"/>
    <property type="evidence" value="ECO:0007669"/>
    <property type="project" value="TreeGrafter"/>
</dbReference>